<protein>
    <recommendedName>
        <fullName evidence="3">RNA-binding protein</fullName>
    </recommendedName>
</protein>
<evidence type="ECO:0000313" key="2">
    <source>
        <dbReference type="Proteomes" id="UP000050509"/>
    </source>
</evidence>
<name>A0A0P9F810_9CHLR</name>
<proteinExistence type="predicted"/>
<keyword evidence="2" id="KW-1185">Reference proteome</keyword>
<organism evidence="1 2">
    <name type="scientific">Kouleothrix aurantiaca</name>
    <dbReference type="NCBI Taxonomy" id="186479"/>
    <lineage>
        <taxon>Bacteria</taxon>
        <taxon>Bacillati</taxon>
        <taxon>Chloroflexota</taxon>
        <taxon>Chloroflexia</taxon>
        <taxon>Chloroflexales</taxon>
        <taxon>Roseiflexineae</taxon>
        <taxon>Roseiflexaceae</taxon>
        <taxon>Kouleothrix</taxon>
    </lineage>
</organism>
<dbReference type="AlphaFoldDB" id="A0A0P9F810"/>
<evidence type="ECO:0008006" key="3">
    <source>
        <dbReference type="Google" id="ProtNLM"/>
    </source>
</evidence>
<reference evidence="1 2" key="1">
    <citation type="submission" date="2015-09" db="EMBL/GenBank/DDBJ databases">
        <title>Draft genome sequence of Kouleothrix aurantiaca JCM 19913.</title>
        <authorList>
            <person name="Hemp J."/>
        </authorList>
    </citation>
    <scope>NUCLEOTIDE SEQUENCE [LARGE SCALE GENOMIC DNA]</scope>
    <source>
        <strain evidence="1 2">COM-B</strain>
    </source>
</reference>
<accession>A0A0P9F810</accession>
<dbReference type="InterPro" id="IPR010298">
    <property type="entry name" value="YacP-like"/>
</dbReference>
<dbReference type="Pfam" id="PF05991">
    <property type="entry name" value="NYN_YacP"/>
    <property type="match status" value="1"/>
</dbReference>
<sequence length="160" mass="18188">MPLLVDGHNLIGQVPGLSLADADDEAQLVMLLRRYSTAKRGRQVVVVFDRGVYGHPQQLNGYGITCHFARSPQDADAELIKRLRALKRPRDWTLVTSDRAIIREANDRGVRVIGSREFAQQLQAGSQRKAAPSLDEKREKPLSEAEVEEWLEFFRKRPKK</sequence>
<evidence type="ECO:0000313" key="1">
    <source>
        <dbReference type="EMBL" id="KPV52695.1"/>
    </source>
</evidence>
<dbReference type="EMBL" id="LJCR01000459">
    <property type="protein sequence ID" value="KPV52695.1"/>
    <property type="molecule type" value="Genomic_DNA"/>
</dbReference>
<comment type="caution">
    <text evidence="1">The sequence shown here is derived from an EMBL/GenBank/DDBJ whole genome shotgun (WGS) entry which is preliminary data.</text>
</comment>
<dbReference type="Proteomes" id="UP000050509">
    <property type="component" value="Unassembled WGS sequence"/>
</dbReference>
<gene>
    <name evidence="1" type="ORF">SE17_13955</name>
</gene>